<keyword evidence="7" id="KW-0032">Aminotransferase</keyword>
<accession>A0A9Y2JQX1</accession>
<dbReference type="GO" id="GO:0017000">
    <property type="term" value="P:antibiotic biosynthetic process"/>
    <property type="evidence" value="ECO:0007669"/>
    <property type="project" value="UniProtKB-KW"/>
</dbReference>
<evidence type="ECO:0000256" key="2">
    <source>
        <dbReference type="ARBA" id="ARBA00023194"/>
    </source>
</evidence>
<proteinExistence type="inferred from homology"/>
<dbReference type="GO" id="GO:0008483">
    <property type="term" value="F:transaminase activity"/>
    <property type="evidence" value="ECO:0007669"/>
    <property type="project" value="UniProtKB-KW"/>
</dbReference>
<comment type="similarity">
    <text evidence="3 6">Belongs to the DegT/DnrJ/EryC1 family.</text>
</comment>
<gene>
    <name evidence="7" type="ORF">QRX60_49190</name>
</gene>
<dbReference type="PANTHER" id="PTHR30244:SF9">
    <property type="entry name" value="PROTEIN RV3402C"/>
    <property type="match status" value="1"/>
</dbReference>
<dbReference type="Gene3D" id="3.90.1150.10">
    <property type="entry name" value="Aspartate Aminotransferase, domain 1"/>
    <property type="match status" value="1"/>
</dbReference>
<dbReference type="PIRSF" id="PIRSF000390">
    <property type="entry name" value="PLP_StrS"/>
    <property type="match status" value="1"/>
</dbReference>
<evidence type="ECO:0000313" key="8">
    <source>
        <dbReference type="Proteomes" id="UP001239397"/>
    </source>
</evidence>
<keyword evidence="8" id="KW-1185">Reference proteome</keyword>
<dbReference type="InterPro" id="IPR015424">
    <property type="entry name" value="PyrdxlP-dep_Trfase"/>
</dbReference>
<dbReference type="PANTHER" id="PTHR30244">
    <property type="entry name" value="TRANSAMINASE"/>
    <property type="match status" value="1"/>
</dbReference>
<reference evidence="7 8" key="1">
    <citation type="submission" date="2023-06" db="EMBL/GenBank/DDBJ databases">
        <authorList>
            <person name="Oyuntsetseg B."/>
            <person name="Kim S.B."/>
        </authorList>
    </citation>
    <scope>NUCLEOTIDE SEQUENCE [LARGE SCALE GENOMIC DNA]</scope>
    <source>
        <strain evidence="7 8">4-36</strain>
    </source>
</reference>
<evidence type="ECO:0000256" key="5">
    <source>
        <dbReference type="PIRSR" id="PIRSR000390-2"/>
    </source>
</evidence>
<keyword evidence="1 5" id="KW-0663">Pyridoxal phosphate</keyword>
<dbReference type="Proteomes" id="UP001239397">
    <property type="component" value="Chromosome"/>
</dbReference>
<organism evidence="7 8">
    <name type="scientific">Amycolatopsis mongoliensis</name>
    <dbReference type="NCBI Taxonomy" id="715475"/>
    <lineage>
        <taxon>Bacteria</taxon>
        <taxon>Bacillati</taxon>
        <taxon>Actinomycetota</taxon>
        <taxon>Actinomycetes</taxon>
        <taxon>Pseudonocardiales</taxon>
        <taxon>Pseudonocardiaceae</taxon>
        <taxon>Amycolatopsis</taxon>
    </lineage>
</organism>
<feature type="active site" description="Proton acceptor" evidence="4">
    <location>
        <position position="200"/>
    </location>
</feature>
<dbReference type="EMBL" id="CP127295">
    <property type="protein sequence ID" value="WIY01899.1"/>
    <property type="molecule type" value="Genomic_DNA"/>
</dbReference>
<dbReference type="GO" id="GO:0030170">
    <property type="term" value="F:pyridoxal phosphate binding"/>
    <property type="evidence" value="ECO:0007669"/>
    <property type="project" value="TreeGrafter"/>
</dbReference>
<keyword evidence="2" id="KW-0045">Antibiotic biosynthesis</keyword>
<keyword evidence="7" id="KW-0808">Transferase</keyword>
<name>A0A9Y2JQX1_9PSEU</name>
<dbReference type="AlphaFoldDB" id="A0A9Y2JQX1"/>
<evidence type="ECO:0000256" key="6">
    <source>
        <dbReference type="RuleBase" id="RU004508"/>
    </source>
</evidence>
<dbReference type="Pfam" id="PF01041">
    <property type="entry name" value="DegT_DnrJ_EryC1"/>
    <property type="match status" value="1"/>
</dbReference>
<dbReference type="CDD" id="cd00616">
    <property type="entry name" value="AHBA_syn"/>
    <property type="match status" value="1"/>
</dbReference>
<evidence type="ECO:0000313" key="7">
    <source>
        <dbReference type="EMBL" id="WIY01899.1"/>
    </source>
</evidence>
<dbReference type="InterPro" id="IPR015422">
    <property type="entry name" value="PyrdxlP-dep_Trfase_small"/>
</dbReference>
<dbReference type="GO" id="GO:0000271">
    <property type="term" value="P:polysaccharide biosynthetic process"/>
    <property type="evidence" value="ECO:0007669"/>
    <property type="project" value="TreeGrafter"/>
</dbReference>
<dbReference type="RefSeq" id="WP_285998335.1">
    <property type="nucleotide sequence ID" value="NZ_CP127295.1"/>
</dbReference>
<protein>
    <submittedName>
        <fullName evidence="7">Aminotransferase class I/II-fold pyridoxal phosphate-dependent enzyme</fullName>
    </submittedName>
</protein>
<sequence>MKTSVDDLALFGGPMAFEQTLVVGKPSTGDRAKFYERLEVALDSGRLTSGGPLVKEFEARIADHTGAKHCVATCNGTIALEVMARAAGLTGEVVMPSMTYVATAHAMRYLGLTPVFCDLDPATGCIDPEQVERLITDRTTGLVGVHLWGQPAAIQELEKIAELHNLTLFFDAAHGIGCTFGSQPLGGFGKAEMFSFHAAKVVTTFEGGAIVTNDDEFAQRARYTHNFGWGEEHVTEFAGTNAKMSEASAAMGLTSLEALPATIAANRAHYEQYAAELAGLPGLEMHRYDEENRNSYQYNVVKVDEEECGLSRDTILDLLRADNVLAQRYFSPCVHECEPYRTERPVSLPATDVFSRRVLTLPTGPSVTSEQVHEVAALVAFAIEHAPEIRRRLAARG</sequence>
<evidence type="ECO:0000256" key="3">
    <source>
        <dbReference type="ARBA" id="ARBA00037999"/>
    </source>
</evidence>
<dbReference type="SUPFAM" id="SSF53383">
    <property type="entry name" value="PLP-dependent transferases"/>
    <property type="match status" value="1"/>
</dbReference>
<dbReference type="InterPro" id="IPR015421">
    <property type="entry name" value="PyrdxlP-dep_Trfase_major"/>
</dbReference>
<evidence type="ECO:0000256" key="4">
    <source>
        <dbReference type="PIRSR" id="PIRSR000390-1"/>
    </source>
</evidence>
<dbReference type="Gene3D" id="3.40.640.10">
    <property type="entry name" value="Type I PLP-dependent aspartate aminotransferase-like (Major domain)"/>
    <property type="match status" value="1"/>
</dbReference>
<feature type="modified residue" description="N6-(pyridoxal phosphate)lysine" evidence="5">
    <location>
        <position position="200"/>
    </location>
</feature>
<evidence type="ECO:0000256" key="1">
    <source>
        <dbReference type="ARBA" id="ARBA00022898"/>
    </source>
</evidence>
<dbReference type="InterPro" id="IPR000653">
    <property type="entry name" value="DegT/StrS_aminotransferase"/>
</dbReference>
<dbReference type="KEGG" id="amog:QRX60_49190"/>